<sequence length="180" mass="19822">MHHLHSTVTPWYKQRWPWFLMLGPAIVVAGSVFTAWLAFSTPDPVVVGDYYKQGKAINQDLSRDRVASAMGLSMTIGYDANRGALTGQVQRASGDGITERLRLRLAHATLPDKDIEATVQPDAAGRFELPLAMLERSRWVVLVEGEKRDWRLAGAWTWPKERGVTLVADVAPAASIAGAQ</sequence>
<protein>
    <submittedName>
        <fullName evidence="2">FixH family protein</fullName>
    </submittedName>
</protein>
<dbReference type="InterPro" id="IPR008620">
    <property type="entry name" value="FixH"/>
</dbReference>
<evidence type="ECO:0000313" key="3">
    <source>
        <dbReference type="Proteomes" id="UP001326110"/>
    </source>
</evidence>
<proteinExistence type="predicted"/>
<dbReference type="Proteomes" id="UP001326110">
    <property type="component" value="Chromosome"/>
</dbReference>
<dbReference type="RefSeq" id="WP_019924221.1">
    <property type="nucleotide sequence ID" value="NZ_CP140152.1"/>
</dbReference>
<keyword evidence="1" id="KW-1133">Transmembrane helix</keyword>
<accession>A0ABZ0XYR8</accession>
<evidence type="ECO:0000256" key="1">
    <source>
        <dbReference type="SAM" id="Phobius"/>
    </source>
</evidence>
<keyword evidence="1" id="KW-0472">Membrane</keyword>
<keyword evidence="1" id="KW-0812">Transmembrane</keyword>
<reference evidence="2 3" key="1">
    <citation type="submission" date="2023-11" db="EMBL/GenBank/DDBJ databases">
        <title>MicrobeMod: A computational toolkit for identifying prokaryotic methylation and restriction-modification with nanopore sequencing.</title>
        <authorList>
            <person name="Crits-Christoph A."/>
            <person name="Kang S.C."/>
            <person name="Lee H."/>
            <person name="Ostrov N."/>
        </authorList>
    </citation>
    <scope>NUCLEOTIDE SEQUENCE [LARGE SCALE GENOMIC DNA]</scope>
    <source>
        <strain evidence="2 3">ATCC 25935</strain>
    </source>
</reference>
<feature type="transmembrane region" description="Helical" evidence="1">
    <location>
        <begin position="16"/>
        <end position="39"/>
    </location>
</feature>
<evidence type="ECO:0000313" key="2">
    <source>
        <dbReference type="EMBL" id="WQH04534.1"/>
    </source>
</evidence>
<dbReference type="EMBL" id="CP140152">
    <property type="protein sequence ID" value="WQH04534.1"/>
    <property type="molecule type" value="Genomic_DNA"/>
</dbReference>
<organism evidence="2 3">
    <name type="scientific">Duganella zoogloeoides</name>
    <dbReference type="NCBI Taxonomy" id="75659"/>
    <lineage>
        <taxon>Bacteria</taxon>
        <taxon>Pseudomonadati</taxon>
        <taxon>Pseudomonadota</taxon>
        <taxon>Betaproteobacteria</taxon>
        <taxon>Burkholderiales</taxon>
        <taxon>Oxalobacteraceae</taxon>
        <taxon>Telluria group</taxon>
        <taxon>Duganella</taxon>
    </lineage>
</organism>
<dbReference type="GeneID" id="43165786"/>
<keyword evidence="3" id="KW-1185">Reference proteome</keyword>
<name>A0ABZ0XYR8_9BURK</name>
<dbReference type="Pfam" id="PF05751">
    <property type="entry name" value="FixH"/>
    <property type="match status" value="1"/>
</dbReference>
<gene>
    <name evidence="2" type="ORF">SR858_26440</name>
</gene>